<evidence type="ECO:0000256" key="1">
    <source>
        <dbReference type="ARBA" id="ARBA00001946"/>
    </source>
</evidence>
<dbReference type="SUPFAM" id="SSF55811">
    <property type="entry name" value="Nudix"/>
    <property type="match status" value="1"/>
</dbReference>
<organism evidence="4 5">
    <name type="scientific">Gleimia coleocanis DSM 15436</name>
    <dbReference type="NCBI Taxonomy" id="525245"/>
    <lineage>
        <taxon>Bacteria</taxon>
        <taxon>Bacillati</taxon>
        <taxon>Actinomycetota</taxon>
        <taxon>Actinomycetes</taxon>
        <taxon>Actinomycetales</taxon>
        <taxon>Actinomycetaceae</taxon>
        <taxon>Gleimia</taxon>
    </lineage>
</organism>
<protein>
    <submittedName>
        <fullName evidence="4">Hydrolase, NUDIX family</fullName>
    </submittedName>
</protein>
<dbReference type="HOGENOM" id="CLU_037162_13_0_11"/>
<dbReference type="AlphaFoldDB" id="C0W1S1"/>
<evidence type="ECO:0000313" key="5">
    <source>
        <dbReference type="Proteomes" id="UP000010301"/>
    </source>
</evidence>
<gene>
    <name evidence="4" type="ORF">HMPREF0044_1361</name>
</gene>
<dbReference type="OrthoDB" id="9801098at2"/>
<feature type="domain" description="Nudix hydrolase" evidence="3">
    <location>
        <begin position="4"/>
        <end position="135"/>
    </location>
</feature>
<reference evidence="4 5" key="1">
    <citation type="submission" date="2009-01" db="EMBL/GenBank/DDBJ databases">
        <authorList>
            <person name="Qin X."/>
            <person name="Bachman B."/>
            <person name="Battles P."/>
            <person name="Bell A."/>
            <person name="Bess C."/>
            <person name="Bickham C."/>
            <person name="Chaboub L."/>
            <person name="Chen D."/>
            <person name="Coyle M."/>
            <person name="Deiros D.R."/>
            <person name="Dinh H."/>
            <person name="Forbes L."/>
            <person name="Fowler G."/>
            <person name="Francisco L."/>
            <person name="Fu Q."/>
            <person name="Gubbala S."/>
            <person name="Hale W."/>
            <person name="Han Y."/>
            <person name="Hemphill L."/>
            <person name="Highlander S.K."/>
            <person name="Hirani K."/>
            <person name="Hogues M."/>
            <person name="Jackson L."/>
            <person name="Jakkamsetti A."/>
            <person name="Javaid M."/>
            <person name="Jiang H."/>
            <person name="Korchina V."/>
            <person name="Kovar C."/>
            <person name="Lara F."/>
            <person name="Lee S."/>
            <person name="Mata R."/>
            <person name="Mathew T."/>
            <person name="Moen C."/>
            <person name="Morales K."/>
            <person name="Munidasa M."/>
            <person name="Nazareth L."/>
            <person name="Ngo R."/>
            <person name="Nguyen L."/>
            <person name="Okwuonu G."/>
            <person name="Ongeri F."/>
            <person name="Patil S."/>
            <person name="Petrosino J."/>
            <person name="Pham C."/>
            <person name="Pham P."/>
            <person name="Pu L.-L."/>
            <person name="Puazo M."/>
            <person name="Raj R."/>
            <person name="Reid J."/>
            <person name="Rouhana J."/>
            <person name="Saada N."/>
            <person name="Shang Y."/>
            <person name="Simmons D."/>
            <person name="Thornton R."/>
            <person name="Warren J."/>
            <person name="Weissenberger G."/>
            <person name="Zhang J."/>
            <person name="Zhang L."/>
            <person name="Zhou C."/>
            <person name="Zhu D."/>
            <person name="Muzny D."/>
            <person name="Worley K."/>
            <person name="Gibbs R."/>
        </authorList>
    </citation>
    <scope>NUCLEOTIDE SEQUENCE [LARGE SCALE GENOMIC DNA]</scope>
    <source>
        <strain evidence="4 5">DSM 15436</strain>
    </source>
</reference>
<evidence type="ECO:0000313" key="4">
    <source>
        <dbReference type="EMBL" id="EEH63437.1"/>
    </source>
</evidence>
<dbReference type="eggNOG" id="COG0494">
    <property type="taxonomic scope" value="Bacteria"/>
</dbReference>
<evidence type="ECO:0000256" key="2">
    <source>
        <dbReference type="ARBA" id="ARBA00022801"/>
    </source>
</evidence>
<dbReference type="Proteomes" id="UP000010301">
    <property type="component" value="Unassembled WGS sequence"/>
</dbReference>
<name>C0W1S1_9ACTO</name>
<keyword evidence="2 4" id="KW-0378">Hydrolase</keyword>
<dbReference type="PROSITE" id="PS51462">
    <property type="entry name" value="NUDIX"/>
    <property type="match status" value="1"/>
</dbReference>
<dbReference type="Gene3D" id="3.90.79.10">
    <property type="entry name" value="Nucleoside Triphosphate Pyrophosphohydrolase"/>
    <property type="match status" value="1"/>
</dbReference>
<sequence length="137" mass="14933">MTEQSPIYVTALVFFDETGRILTVRKRGTRRFMLVGGKPEPGESFAEAGIREAGEEVGISLSEGDLSYLGTWEVPAANEPGRLVNGTVYTVIPKLTNLPKPNAEIAELRWLDVSQPLPGDLAPLLETRILPALENNS</sequence>
<proteinExistence type="predicted"/>
<dbReference type="EMBL" id="ACFG01000034">
    <property type="protein sequence ID" value="EEH63437.1"/>
    <property type="molecule type" value="Genomic_DNA"/>
</dbReference>
<comment type="cofactor">
    <cofactor evidence="1">
        <name>Mg(2+)</name>
        <dbReference type="ChEBI" id="CHEBI:18420"/>
    </cofactor>
</comment>
<dbReference type="GO" id="GO:0016787">
    <property type="term" value="F:hydrolase activity"/>
    <property type="evidence" value="ECO:0007669"/>
    <property type="project" value="UniProtKB-KW"/>
</dbReference>
<dbReference type="PANTHER" id="PTHR43046">
    <property type="entry name" value="GDP-MANNOSE MANNOSYL HYDROLASE"/>
    <property type="match status" value="1"/>
</dbReference>
<dbReference type="STRING" id="525245.HMPREF0044_1361"/>
<dbReference type="CDD" id="cd04690">
    <property type="entry name" value="NUDIX_Hydrolase"/>
    <property type="match status" value="1"/>
</dbReference>
<comment type="caution">
    <text evidence="4">The sequence shown here is derived from an EMBL/GenBank/DDBJ whole genome shotgun (WGS) entry which is preliminary data.</text>
</comment>
<dbReference type="InterPro" id="IPR015797">
    <property type="entry name" value="NUDIX_hydrolase-like_dom_sf"/>
</dbReference>
<keyword evidence="5" id="KW-1185">Reference proteome</keyword>
<accession>C0W1S1</accession>
<dbReference type="RefSeq" id="WP_006546219.1">
    <property type="nucleotide sequence ID" value="NZ_DS999540.1"/>
</dbReference>
<dbReference type="InterPro" id="IPR000086">
    <property type="entry name" value="NUDIX_hydrolase_dom"/>
</dbReference>
<dbReference type="PANTHER" id="PTHR43046:SF2">
    <property type="entry name" value="8-OXO-DGTP DIPHOSPHATASE-RELATED"/>
    <property type="match status" value="1"/>
</dbReference>
<evidence type="ECO:0000259" key="3">
    <source>
        <dbReference type="PROSITE" id="PS51462"/>
    </source>
</evidence>
<dbReference type="Pfam" id="PF00293">
    <property type="entry name" value="NUDIX"/>
    <property type="match status" value="1"/>
</dbReference>